<dbReference type="Proteomes" id="UP000054783">
    <property type="component" value="Unassembled WGS sequence"/>
</dbReference>
<comment type="caution">
    <text evidence="1">The sequence shown here is derived from an EMBL/GenBank/DDBJ whole genome shotgun (WGS) entry which is preliminary data.</text>
</comment>
<accession>A0A0V1ABN9</accession>
<dbReference type="AlphaFoldDB" id="A0A0V1ABN9"/>
<dbReference type="EMBL" id="JYDQ01000011">
    <property type="protein sequence ID" value="KRY22229.1"/>
    <property type="molecule type" value="Genomic_DNA"/>
</dbReference>
<gene>
    <name evidence="1" type="ORF">T12_3253</name>
</gene>
<proteinExistence type="predicted"/>
<protein>
    <submittedName>
        <fullName evidence="1">Uncharacterized protein</fullName>
    </submittedName>
</protein>
<evidence type="ECO:0000313" key="1">
    <source>
        <dbReference type="EMBL" id="KRY22229.1"/>
    </source>
</evidence>
<organism evidence="1 2">
    <name type="scientific">Trichinella patagoniensis</name>
    <dbReference type="NCBI Taxonomy" id="990121"/>
    <lineage>
        <taxon>Eukaryota</taxon>
        <taxon>Metazoa</taxon>
        <taxon>Ecdysozoa</taxon>
        <taxon>Nematoda</taxon>
        <taxon>Enoplea</taxon>
        <taxon>Dorylaimia</taxon>
        <taxon>Trichinellida</taxon>
        <taxon>Trichinellidae</taxon>
        <taxon>Trichinella</taxon>
    </lineage>
</organism>
<reference evidence="1 2" key="1">
    <citation type="submission" date="2015-01" db="EMBL/GenBank/DDBJ databases">
        <title>Evolution of Trichinella species and genotypes.</title>
        <authorList>
            <person name="Korhonen P.K."/>
            <person name="Edoardo P."/>
            <person name="Giuseppe L.R."/>
            <person name="Gasser R.B."/>
        </authorList>
    </citation>
    <scope>NUCLEOTIDE SEQUENCE [LARGE SCALE GENOMIC DNA]</scope>
    <source>
        <strain evidence="1">ISS2496</strain>
    </source>
</reference>
<sequence>MLLWSVNLLGSVYAQRRQPGTTRKIELSPGEQPSSFSSLFVDFEIFTPPTADERRLRILAVILIGQRERRKHFIQAAVISSAENLCRTSNGTSMLLEHQSVVRLHFSILRNSNVKMS</sequence>
<evidence type="ECO:0000313" key="2">
    <source>
        <dbReference type="Proteomes" id="UP000054783"/>
    </source>
</evidence>
<keyword evidence="2" id="KW-1185">Reference proteome</keyword>
<name>A0A0V1ABN9_9BILA</name>